<evidence type="ECO:0000256" key="3">
    <source>
        <dbReference type="ARBA" id="ARBA00022942"/>
    </source>
</evidence>
<feature type="region of interest" description="Disordered" evidence="5">
    <location>
        <begin position="1061"/>
        <end position="1130"/>
    </location>
</feature>
<feature type="compositionally biased region" description="Basic and acidic residues" evidence="5">
    <location>
        <begin position="971"/>
        <end position="987"/>
    </location>
</feature>
<reference evidence="8 9" key="1">
    <citation type="journal article" date="2004" name="Science">
        <title>The genome of the diatom Thalassiosira pseudonana: ecology, evolution, and metabolism.</title>
        <authorList>
            <person name="Armbrust E.V."/>
            <person name="Berges J.A."/>
            <person name="Bowler C."/>
            <person name="Green B.R."/>
            <person name="Martinez D."/>
            <person name="Putnam N.H."/>
            <person name="Zhou S."/>
            <person name="Allen A.E."/>
            <person name="Apt K.E."/>
            <person name="Bechner M."/>
            <person name="Brzezinski M.A."/>
            <person name="Chaal B.K."/>
            <person name="Chiovitti A."/>
            <person name="Davis A.K."/>
            <person name="Demarest M.S."/>
            <person name="Detter J.C."/>
            <person name="Glavina T."/>
            <person name="Goodstein D."/>
            <person name="Hadi M.Z."/>
            <person name="Hellsten U."/>
            <person name="Hildebrand M."/>
            <person name="Jenkins B.D."/>
            <person name="Jurka J."/>
            <person name="Kapitonov V.V."/>
            <person name="Kroger N."/>
            <person name="Lau W.W."/>
            <person name="Lane T.W."/>
            <person name="Larimer F.W."/>
            <person name="Lippmeier J.C."/>
            <person name="Lucas S."/>
            <person name="Medina M."/>
            <person name="Montsant A."/>
            <person name="Obornik M."/>
            <person name="Parker M.S."/>
            <person name="Palenik B."/>
            <person name="Pazour G.J."/>
            <person name="Richardson P.M."/>
            <person name="Rynearson T.A."/>
            <person name="Saito M.A."/>
            <person name="Schwartz D.C."/>
            <person name="Thamatrakoln K."/>
            <person name="Valentin K."/>
            <person name="Vardi A."/>
            <person name="Wilkerson F.P."/>
            <person name="Rokhsar D.S."/>
        </authorList>
    </citation>
    <scope>NUCLEOTIDE SEQUENCE [LARGE SCALE GENOMIC DNA]</scope>
    <source>
        <strain evidence="8 9">CCMP1335</strain>
    </source>
</reference>
<dbReference type="PaxDb" id="35128-Thaps24295"/>
<dbReference type="Pfam" id="PF21505">
    <property type="entry name" value="RPN2_N"/>
    <property type="match status" value="1"/>
</dbReference>
<dbReference type="EMBL" id="DS999415">
    <property type="protein sequence ID" value="EED87082.1"/>
    <property type="molecule type" value="Genomic_DNA"/>
</dbReference>
<dbReference type="Pfam" id="PF13646">
    <property type="entry name" value="HEAT_2"/>
    <property type="match status" value="1"/>
</dbReference>
<keyword evidence="2" id="KW-0677">Repeat</keyword>
<evidence type="ECO:0000313" key="9">
    <source>
        <dbReference type="Proteomes" id="UP000001449"/>
    </source>
</evidence>
<evidence type="ECO:0000256" key="5">
    <source>
        <dbReference type="SAM" id="MobiDB-lite"/>
    </source>
</evidence>
<keyword evidence="3 4" id="KW-0647">Proteasome</keyword>
<feature type="region of interest" description="Disordered" evidence="5">
    <location>
        <begin position="1"/>
        <end position="38"/>
    </location>
</feature>
<dbReference type="RefSeq" id="XP_002296386.1">
    <property type="nucleotide sequence ID" value="XM_002296350.1"/>
</dbReference>
<dbReference type="GO" id="GO:0034515">
    <property type="term" value="C:proteasome storage granule"/>
    <property type="evidence" value="ECO:0000318"/>
    <property type="project" value="GO_Central"/>
</dbReference>
<reference evidence="8 9" key="2">
    <citation type="journal article" date="2008" name="Nature">
        <title>The Phaeodactylum genome reveals the evolutionary history of diatom genomes.</title>
        <authorList>
            <person name="Bowler C."/>
            <person name="Allen A.E."/>
            <person name="Badger J.H."/>
            <person name="Grimwood J."/>
            <person name="Jabbari K."/>
            <person name="Kuo A."/>
            <person name="Maheswari U."/>
            <person name="Martens C."/>
            <person name="Maumus F."/>
            <person name="Otillar R.P."/>
            <person name="Rayko E."/>
            <person name="Salamov A."/>
            <person name="Vandepoele K."/>
            <person name="Beszteri B."/>
            <person name="Gruber A."/>
            <person name="Heijde M."/>
            <person name="Katinka M."/>
            <person name="Mock T."/>
            <person name="Valentin K."/>
            <person name="Verret F."/>
            <person name="Berges J.A."/>
            <person name="Brownlee C."/>
            <person name="Cadoret J.P."/>
            <person name="Chiovitti A."/>
            <person name="Choi C.J."/>
            <person name="Coesel S."/>
            <person name="De Martino A."/>
            <person name="Detter J.C."/>
            <person name="Durkin C."/>
            <person name="Falciatore A."/>
            <person name="Fournet J."/>
            <person name="Haruta M."/>
            <person name="Huysman M.J."/>
            <person name="Jenkins B.D."/>
            <person name="Jiroutova K."/>
            <person name="Jorgensen R.E."/>
            <person name="Joubert Y."/>
            <person name="Kaplan A."/>
            <person name="Kroger N."/>
            <person name="Kroth P.G."/>
            <person name="La Roche J."/>
            <person name="Lindquist E."/>
            <person name="Lommer M."/>
            <person name="Martin-Jezequel V."/>
            <person name="Lopez P.J."/>
            <person name="Lucas S."/>
            <person name="Mangogna M."/>
            <person name="McGinnis K."/>
            <person name="Medlin L.K."/>
            <person name="Montsant A."/>
            <person name="Oudot-Le Secq M.P."/>
            <person name="Napoli C."/>
            <person name="Obornik M."/>
            <person name="Parker M.S."/>
            <person name="Petit J.L."/>
            <person name="Porcel B.M."/>
            <person name="Poulsen N."/>
            <person name="Robison M."/>
            <person name="Rychlewski L."/>
            <person name="Rynearson T.A."/>
            <person name="Schmutz J."/>
            <person name="Shapiro H."/>
            <person name="Siaut M."/>
            <person name="Stanley M."/>
            <person name="Sussman M.R."/>
            <person name="Taylor A.R."/>
            <person name="Vardi A."/>
            <person name="von Dassow P."/>
            <person name="Vyverman W."/>
            <person name="Willis A."/>
            <person name="Wyrwicz L.S."/>
            <person name="Rokhsar D.S."/>
            <person name="Weissenbach J."/>
            <person name="Armbrust E.V."/>
            <person name="Green B.R."/>
            <person name="Van de Peer Y."/>
            <person name="Grigoriev I.V."/>
        </authorList>
    </citation>
    <scope>NUCLEOTIDE SEQUENCE [LARGE SCALE GENOMIC DNA]</scope>
    <source>
        <strain evidence="8 9">CCMP1335</strain>
    </source>
</reference>
<dbReference type="AlphaFoldDB" id="B8LBP1"/>
<dbReference type="InterPro" id="IPR048570">
    <property type="entry name" value="PSMD1_RPN2_N"/>
</dbReference>
<protein>
    <submittedName>
        <fullName evidence="8">26S proteasome regulatory subunit Rpn2 26S subunit, non-atpase</fullName>
    </submittedName>
</protein>
<accession>B8LBP1</accession>
<dbReference type="SUPFAM" id="SSF48371">
    <property type="entry name" value="ARM repeat"/>
    <property type="match status" value="1"/>
</dbReference>
<dbReference type="GO" id="GO:0005634">
    <property type="term" value="C:nucleus"/>
    <property type="evidence" value="ECO:0000318"/>
    <property type="project" value="GO_Central"/>
</dbReference>
<dbReference type="OMA" id="IMFGRQE"/>
<feature type="domain" description="26S proteasome non-ATPase regulatory subunit 1/RPN2 N-terminal" evidence="7">
    <location>
        <begin position="69"/>
        <end position="442"/>
    </location>
</feature>
<dbReference type="eggNOG" id="KOG2062">
    <property type="taxonomic scope" value="Eukaryota"/>
</dbReference>
<dbReference type="GO" id="GO:0042176">
    <property type="term" value="P:regulation of protein catabolic process"/>
    <property type="evidence" value="ECO:0007669"/>
    <property type="project" value="UniProtKB-UniRule"/>
</dbReference>
<dbReference type="GO" id="GO:0030234">
    <property type="term" value="F:enzyme regulator activity"/>
    <property type="evidence" value="ECO:0007669"/>
    <property type="project" value="UniProtKB-UniRule"/>
</dbReference>
<organism evidence="8 9">
    <name type="scientific">Thalassiosira pseudonana</name>
    <name type="common">Marine diatom</name>
    <name type="synonym">Cyclotella nana</name>
    <dbReference type="NCBI Taxonomy" id="35128"/>
    <lineage>
        <taxon>Eukaryota</taxon>
        <taxon>Sar</taxon>
        <taxon>Stramenopiles</taxon>
        <taxon>Ochrophyta</taxon>
        <taxon>Bacillariophyta</taxon>
        <taxon>Coscinodiscophyceae</taxon>
        <taxon>Thalassiosirophycidae</taxon>
        <taxon>Thalassiosirales</taxon>
        <taxon>Thalassiosiraceae</taxon>
        <taxon>Thalassiosira</taxon>
    </lineage>
</organism>
<gene>
    <name evidence="8" type="primary">RPN2</name>
    <name evidence="8" type="ORF">THAPSDRAFT_24295</name>
</gene>
<dbReference type="STRING" id="35128.B8LBP1"/>
<dbReference type="InterPro" id="IPR011989">
    <property type="entry name" value="ARM-like"/>
</dbReference>
<evidence type="ECO:0000256" key="2">
    <source>
        <dbReference type="ARBA" id="ARBA00022737"/>
    </source>
</evidence>
<dbReference type="InterPro" id="IPR016024">
    <property type="entry name" value="ARM-type_fold"/>
</dbReference>
<evidence type="ECO:0000259" key="7">
    <source>
        <dbReference type="Pfam" id="PF21505"/>
    </source>
</evidence>
<evidence type="ECO:0000256" key="4">
    <source>
        <dbReference type="PIRNR" id="PIRNR015947"/>
    </source>
</evidence>
<evidence type="ECO:0000256" key="1">
    <source>
        <dbReference type="ARBA" id="ARBA00006308"/>
    </source>
</evidence>
<dbReference type="PIRSF" id="PIRSF015947">
    <property type="entry name" value="26S_Psome_Rpn2"/>
    <property type="match status" value="1"/>
</dbReference>
<dbReference type="PANTHER" id="PTHR10943:SF2">
    <property type="entry name" value="26S PROTEASOME NON-ATPASE REGULATORY SUBUNIT 1"/>
    <property type="match status" value="1"/>
</dbReference>
<feature type="compositionally biased region" description="Basic and acidic residues" evidence="5">
    <location>
        <begin position="999"/>
        <end position="1022"/>
    </location>
</feature>
<dbReference type="InterPro" id="IPR040623">
    <property type="entry name" value="RPN2_C"/>
</dbReference>
<dbReference type="KEGG" id="tps:THAPSDRAFT_24295"/>
<feature type="region of interest" description="Disordered" evidence="5">
    <location>
        <begin position="951"/>
        <end position="1033"/>
    </location>
</feature>
<feature type="compositionally biased region" description="Basic and acidic residues" evidence="5">
    <location>
        <begin position="9"/>
        <end position="18"/>
    </location>
</feature>
<keyword evidence="9" id="KW-1185">Reference proteome</keyword>
<dbReference type="Pfam" id="PF18004">
    <property type="entry name" value="RPN2_C"/>
    <property type="match status" value="1"/>
</dbReference>
<sequence length="1130" mass="122434">MDTDIPLVKQRESTDLRRRSPTLHPAELSVPTALPNRHPKNRAMASIATPLHNPMSQQQQQQQRTPIATASGLLALLSEPDPTLVKIALQKLLSVVDTLWHEIAEALPDLEAIAEGGSVVVVGGDDDDQDMAGAGGDVVYDLSTRQTAAALASRVFFHLEEPRQALRLALESGSHFELIMSGTLDNEGVNLKDVAYVERLVNCAVGEYVRRRQREFDDGIVVGGGDSAEEGKEDEEEELDIDKLQIVVSHQFQRCYQDKAYPHALGVAFESRQLSKVEEILTMLLKNNKDTDVPHIVQVLQYALTSAESFITSKSFRAEALRLVGNTLTTVLELPTASPSVKRSAACTLVLCMQLLNDASAVGGMLGKLMEGGEDEGLLGLQLCFDIVDSGDQKFVNGVAEVLPKGETGEGVGGESTIFTQAHKVLTEGFTSELALSFLYKNTNADPLIMSNLKKALEERGMGRNSMLHNCAVTAHGYLNVGTTCDGFLRDNLDWMKKASNWAKFSATASMGVIHAGHTTEAMTLLEPYLPPSAPANDPSAEHPTVSATGGYAEGGSLYALGLIHGSHAGSSTAKRLEASTFLRNHLRNSHANEVISHGAALGVGLTSFGSSDLSVVNELKELLYTDSAVAGEAASIAMGMVLVGSGAGNASSSANEELAEIVAELRNYSRETHHEKIIRGIAMCLALVNYGQEENADATIEEMRGDRDPIIRYGAIDVSDDVRMAAVIGLALVLHKTPERVPELVRLLLESFNPHVRYASCMAVGIAMAGTGDAESVALLEPMLTDMTDYVRQGALLGTAMIYMQQSDSCNYRKIKTFREKLSTIISDKHQSSLTKMGAILSTGLIDAGGRNCALSLGSRNGFTKMTSAVGLVLWLQHWHWFPLMHMFSLAVTPTCTIGLNKDFKYPKKFEILCNSKPSAFAYPKKLEEKKEEKKKRVETVALSTTAKNRARLARKRAKEEGDGDGAMDVETKDGEEIKEETKEEAMTEGMDVDGEDKDAAKSNAKGDEAEEKPKKKREPEPTSFRVNNPSRITKAQADVCVFDLDQRYRPVRPEEKPYGVIMLTDSTPGEEEDLGAVKTPAQEEEADPPAAFEWTPPGHPDHPDTTVGKGEAGDAKAEEGSEEAKAAE</sequence>
<dbReference type="Pfam" id="PF01851">
    <property type="entry name" value="PC_rep"/>
    <property type="match status" value="1"/>
</dbReference>
<proteinExistence type="inferred from homology"/>
<feature type="compositionally biased region" description="Basic and acidic residues" evidence="5">
    <location>
        <begin position="1113"/>
        <end position="1130"/>
    </location>
</feature>
<dbReference type="HOGENOM" id="CLU_002323_0_0_1"/>
<dbReference type="InParanoid" id="B8LBP1"/>
<comment type="similarity">
    <text evidence="1 4">Belongs to the proteasome subunit S1 family.</text>
</comment>
<evidence type="ECO:0000313" key="8">
    <source>
        <dbReference type="EMBL" id="EED87082.1"/>
    </source>
</evidence>
<dbReference type="Gene3D" id="1.25.10.10">
    <property type="entry name" value="Leucine-rich Repeat Variant"/>
    <property type="match status" value="1"/>
</dbReference>
<dbReference type="InterPro" id="IPR016642">
    <property type="entry name" value="26S_Psome_Rpn2"/>
</dbReference>
<dbReference type="GeneID" id="7444533"/>
<feature type="domain" description="26S proteasome regulatory subunit RPN2 C-terminal" evidence="6">
    <location>
        <begin position="896"/>
        <end position="1076"/>
    </location>
</feature>
<dbReference type="GO" id="GO:0043161">
    <property type="term" value="P:proteasome-mediated ubiquitin-dependent protein catabolic process"/>
    <property type="evidence" value="ECO:0000318"/>
    <property type="project" value="GO_Central"/>
</dbReference>
<dbReference type="FunCoup" id="B8LBP1">
    <property type="interactions" value="622"/>
</dbReference>
<dbReference type="GO" id="GO:0008540">
    <property type="term" value="C:proteasome regulatory particle, base subcomplex"/>
    <property type="evidence" value="ECO:0000318"/>
    <property type="project" value="GO_Central"/>
</dbReference>
<dbReference type="InterPro" id="IPR002015">
    <property type="entry name" value="Proteasome/cyclosome_rpt"/>
</dbReference>
<dbReference type="PANTHER" id="PTHR10943">
    <property type="entry name" value="26S PROTEASOME NON-ATPASE REGULATORY SUBUNIT"/>
    <property type="match status" value="1"/>
</dbReference>
<dbReference type="Proteomes" id="UP000001449">
    <property type="component" value="Chromosome 11"/>
</dbReference>
<name>B8LBP1_THAPS</name>
<evidence type="ECO:0000259" key="6">
    <source>
        <dbReference type="Pfam" id="PF18004"/>
    </source>
</evidence>